<dbReference type="EMBL" id="JXTC01000025">
    <property type="protein sequence ID" value="PON98291.1"/>
    <property type="molecule type" value="Genomic_DNA"/>
</dbReference>
<name>A0A2P5FKH7_TREOI</name>
<feature type="domain" description="DC1" evidence="2">
    <location>
        <begin position="97"/>
        <end position="141"/>
    </location>
</feature>
<feature type="domain" description="DC1" evidence="2">
    <location>
        <begin position="36"/>
        <end position="86"/>
    </location>
</feature>
<evidence type="ECO:0000256" key="1">
    <source>
        <dbReference type="ARBA" id="ARBA00022737"/>
    </source>
</evidence>
<organism evidence="3 4">
    <name type="scientific">Trema orientale</name>
    <name type="common">Charcoal tree</name>
    <name type="synonym">Celtis orientalis</name>
    <dbReference type="NCBI Taxonomy" id="63057"/>
    <lineage>
        <taxon>Eukaryota</taxon>
        <taxon>Viridiplantae</taxon>
        <taxon>Streptophyta</taxon>
        <taxon>Embryophyta</taxon>
        <taxon>Tracheophyta</taxon>
        <taxon>Spermatophyta</taxon>
        <taxon>Magnoliopsida</taxon>
        <taxon>eudicotyledons</taxon>
        <taxon>Gunneridae</taxon>
        <taxon>Pentapetalae</taxon>
        <taxon>rosids</taxon>
        <taxon>fabids</taxon>
        <taxon>Rosales</taxon>
        <taxon>Cannabaceae</taxon>
        <taxon>Trema</taxon>
    </lineage>
</organism>
<dbReference type="InParanoid" id="A0A2P5FKH7"/>
<feature type="non-terminal residue" evidence="3">
    <location>
        <position position="547"/>
    </location>
</feature>
<dbReference type="Proteomes" id="UP000237000">
    <property type="component" value="Unassembled WGS sequence"/>
</dbReference>
<evidence type="ECO:0000313" key="3">
    <source>
        <dbReference type="EMBL" id="PON98291.1"/>
    </source>
</evidence>
<dbReference type="SUPFAM" id="SSF57889">
    <property type="entry name" value="Cysteine-rich domain"/>
    <property type="match status" value="3"/>
</dbReference>
<accession>A0A2P5FKH7</accession>
<keyword evidence="1" id="KW-0677">Repeat</keyword>
<dbReference type="InterPro" id="IPR046349">
    <property type="entry name" value="C1-like_sf"/>
</dbReference>
<dbReference type="PANTHER" id="PTHR46288">
    <property type="entry name" value="PHORBOL-ESTER/DAG-TYPE DOMAIN-CONTAINING PROTEIN"/>
    <property type="match status" value="1"/>
</dbReference>
<dbReference type="STRING" id="63057.A0A2P5FKH7"/>
<dbReference type="PANTHER" id="PTHR46288:SF27">
    <property type="entry name" value="CYSTEINE_HISTIDINE-RICH C1 DOMAIN FAMILY PROTEIN"/>
    <property type="match status" value="1"/>
</dbReference>
<dbReference type="Pfam" id="PF03107">
    <property type="entry name" value="C1_2"/>
    <property type="match status" value="3"/>
</dbReference>
<gene>
    <name evidence="3" type="ORF">TorRG33x02_058660</name>
</gene>
<comment type="caution">
    <text evidence="3">The sequence shown here is derived from an EMBL/GenBank/DDBJ whole genome shotgun (WGS) entry which is preliminary data.</text>
</comment>
<dbReference type="AlphaFoldDB" id="A0A2P5FKH7"/>
<feature type="domain" description="DC1" evidence="2">
    <location>
        <begin position="220"/>
        <end position="269"/>
    </location>
</feature>
<sequence>FRCRECDFDMDVQCALMANSAKTRREGQQDCIQHSTHPHLLFLVDTDAYKDTEIKCFACESNSSASGGGVYYGCTRCEYFLHKSCIDQLPQDVLHPLHSHHGLLSLRARSVPYRCRICERRDEGTFYFECPRCDFKLCVQCYANKVRGIVNYEDHEHPLCFVEKMYTRIDQCNAYDSNCKLSADISNSNEFGLSMFRCVDCDFKLHLLCGPLPNTIKHGCHIHPLLLFDSFIEDNSGEYYCDVCEAERDPRIRMYYCDQCKFLSHVHCVISEIVNVLKGDLSDVKLKTVGEDVWKLPREIVGEENEQGRPRLTLKDLIDKLPEDDIRKLRSHFYWDEHYKREQVELGDEYIDEILRISSFTESQFIYFFGDESFSRYSRKKLKINSSDLTLKIVDVQGYSIPFTLVYVFKHLLHKYGDISWPSYCSPEMKSVTFFFICQVMKKIHTTLVIDITKDLLHDWYCYYYFARVSLNFDMNFLRALLKEATTAFFYLEVSRLLDENVPTILEKKITEYKTKLEQCNKFRESTSKKGSMNEGLNRLMKLKWKT</sequence>
<evidence type="ECO:0000259" key="2">
    <source>
        <dbReference type="Pfam" id="PF03107"/>
    </source>
</evidence>
<protein>
    <submittedName>
        <fullName evidence="3">Zinc finger-domain containing protein</fullName>
    </submittedName>
</protein>
<evidence type="ECO:0000313" key="4">
    <source>
        <dbReference type="Proteomes" id="UP000237000"/>
    </source>
</evidence>
<proteinExistence type="predicted"/>
<dbReference type="InterPro" id="IPR004146">
    <property type="entry name" value="DC1"/>
</dbReference>
<dbReference type="OrthoDB" id="1180078at2759"/>
<reference evidence="4" key="1">
    <citation type="submission" date="2016-06" db="EMBL/GenBank/DDBJ databases">
        <title>Parallel loss of symbiosis genes in relatives of nitrogen-fixing non-legume Parasponia.</title>
        <authorList>
            <person name="Van Velzen R."/>
            <person name="Holmer R."/>
            <person name="Bu F."/>
            <person name="Rutten L."/>
            <person name="Van Zeijl A."/>
            <person name="Liu W."/>
            <person name="Santuari L."/>
            <person name="Cao Q."/>
            <person name="Sharma T."/>
            <person name="Shen D."/>
            <person name="Roswanjaya Y."/>
            <person name="Wardhani T."/>
            <person name="Kalhor M.S."/>
            <person name="Jansen J."/>
            <person name="Van den Hoogen J."/>
            <person name="Gungor B."/>
            <person name="Hartog M."/>
            <person name="Hontelez J."/>
            <person name="Verver J."/>
            <person name="Yang W.-C."/>
            <person name="Schijlen E."/>
            <person name="Repin R."/>
            <person name="Schilthuizen M."/>
            <person name="Schranz E."/>
            <person name="Heidstra R."/>
            <person name="Miyata K."/>
            <person name="Fedorova E."/>
            <person name="Kohlen W."/>
            <person name="Bisseling T."/>
            <person name="Smit S."/>
            <person name="Geurts R."/>
        </authorList>
    </citation>
    <scope>NUCLEOTIDE SEQUENCE [LARGE SCALE GENOMIC DNA]</scope>
    <source>
        <strain evidence="4">cv. RG33-2</strain>
    </source>
</reference>
<feature type="non-terminal residue" evidence="3">
    <location>
        <position position="1"/>
    </location>
</feature>
<keyword evidence="4" id="KW-1185">Reference proteome</keyword>